<dbReference type="InterPro" id="IPR007627">
    <property type="entry name" value="RNA_pol_sigma70_r2"/>
</dbReference>
<dbReference type="Pfam" id="PF04542">
    <property type="entry name" value="Sigma70_r2"/>
    <property type="match status" value="1"/>
</dbReference>
<dbReference type="GO" id="GO:0003677">
    <property type="term" value="F:DNA binding"/>
    <property type="evidence" value="ECO:0007669"/>
    <property type="project" value="UniProtKB-KW"/>
</dbReference>
<dbReference type="GO" id="GO:0016987">
    <property type="term" value="F:sigma factor activity"/>
    <property type="evidence" value="ECO:0007669"/>
    <property type="project" value="UniProtKB-KW"/>
</dbReference>
<evidence type="ECO:0000313" key="8">
    <source>
        <dbReference type="Proteomes" id="UP000431922"/>
    </source>
</evidence>
<evidence type="ECO:0000259" key="5">
    <source>
        <dbReference type="Pfam" id="PF04542"/>
    </source>
</evidence>
<dbReference type="PRINTS" id="PR00046">
    <property type="entry name" value="SIGMA70FCT"/>
</dbReference>
<dbReference type="GO" id="GO:0006352">
    <property type="term" value="P:DNA-templated transcription initiation"/>
    <property type="evidence" value="ECO:0007669"/>
    <property type="project" value="InterPro"/>
</dbReference>
<keyword evidence="3" id="KW-0238">DNA-binding</keyword>
<dbReference type="CDD" id="cd06171">
    <property type="entry name" value="Sigma70_r4"/>
    <property type="match status" value="1"/>
</dbReference>
<dbReference type="SUPFAM" id="SSF88946">
    <property type="entry name" value="Sigma2 domain of RNA polymerase sigma factors"/>
    <property type="match status" value="1"/>
</dbReference>
<keyword evidence="2" id="KW-0731">Sigma factor</keyword>
<evidence type="ECO:0000256" key="2">
    <source>
        <dbReference type="ARBA" id="ARBA00023082"/>
    </source>
</evidence>
<dbReference type="SUPFAM" id="SSF88659">
    <property type="entry name" value="Sigma3 and sigma4 domains of RNA polymerase sigma factors"/>
    <property type="match status" value="2"/>
</dbReference>
<dbReference type="AlphaFoldDB" id="A0A845B1R2"/>
<keyword evidence="8" id="KW-1185">Reference proteome</keyword>
<feature type="domain" description="RNA polymerase sigma-70 region 2" evidence="5">
    <location>
        <begin position="24"/>
        <end position="92"/>
    </location>
</feature>
<dbReference type="RefSeq" id="WP_160757318.1">
    <property type="nucleotide sequence ID" value="NZ_WTYL01000005.1"/>
</dbReference>
<evidence type="ECO:0000313" key="7">
    <source>
        <dbReference type="EMBL" id="MXP45673.1"/>
    </source>
</evidence>
<reference evidence="7 8" key="1">
    <citation type="submission" date="2019-12" db="EMBL/GenBank/DDBJ databases">
        <title>Genomic-based taxomic classification of the family Erythrobacteraceae.</title>
        <authorList>
            <person name="Xu L."/>
        </authorList>
    </citation>
    <scope>NUCLEOTIDE SEQUENCE [LARGE SCALE GENOMIC DNA]</scope>
    <source>
        <strain evidence="7 8">KCTC 42453</strain>
    </source>
</reference>
<dbReference type="Gene3D" id="1.10.1740.10">
    <property type="match status" value="1"/>
</dbReference>
<keyword evidence="4" id="KW-0804">Transcription</keyword>
<dbReference type="InterPro" id="IPR000943">
    <property type="entry name" value="RNA_pol_sigma70"/>
</dbReference>
<dbReference type="InterPro" id="IPR013324">
    <property type="entry name" value="RNA_pol_sigma_r3/r4-like"/>
</dbReference>
<dbReference type="Gene3D" id="1.20.140.160">
    <property type="match status" value="1"/>
</dbReference>
<organism evidence="7 8">
    <name type="scientific">Allopontixanthobacter sediminis</name>
    <dbReference type="NCBI Taxonomy" id="1689985"/>
    <lineage>
        <taxon>Bacteria</taxon>
        <taxon>Pseudomonadati</taxon>
        <taxon>Pseudomonadota</taxon>
        <taxon>Alphaproteobacteria</taxon>
        <taxon>Sphingomonadales</taxon>
        <taxon>Erythrobacteraceae</taxon>
        <taxon>Allopontixanthobacter</taxon>
    </lineage>
</organism>
<evidence type="ECO:0000256" key="3">
    <source>
        <dbReference type="ARBA" id="ARBA00023125"/>
    </source>
</evidence>
<comment type="caution">
    <text evidence="7">The sequence shown here is derived from an EMBL/GenBank/DDBJ whole genome shotgun (WGS) entry which is preliminary data.</text>
</comment>
<evidence type="ECO:0000259" key="6">
    <source>
        <dbReference type="Pfam" id="PF04545"/>
    </source>
</evidence>
<keyword evidence="1" id="KW-0805">Transcription regulation</keyword>
<proteinExistence type="predicted"/>
<sequence>MKHDQSVFSPAAAYCSQAEVEDKVRRFMPMVRKAAWHIHGSGRDGLEIDDLLQVGLIALTECARRHSGPTEDGFAAYAKMRVRGAMVDVLRKMAPETRGSMKRRQRHDAARSQFQALHGREPGADELAAILGVAQSDLVKYLAEPIRLVSIDDEYDEHSPAFAQDVPSPFEALAEREQSGELADVLATLPERLQLVLQLYFVEELNLAEIAAVLEVSVPRVHQLKADALKRAREGLEM</sequence>
<dbReference type="Proteomes" id="UP000431922">
    <property type="component" value="Unassembled WGS sequence"/>
</dbReference>
<dbReference type="InterPro" id="IPR014284">
    <property type="entry name" value="RNA_pol_sigma-70_dom"/>
</dbReference>
<evidence type="ECO:0000256" key="4">
    <source>
        <dbReference type="ARBA" id="ARBA00023163"/>
    </source>
</evidence>
<dbReference type="NCBIfam" id="TIGR02937">
    <property type="entry name" value="sigma70-ECF"/>
    <property type="match status" value="1"/>
</dbReference>
<dbReference type="Pfam" id="PF04545">
    <property type="entry name" value="Sigma70_r4"/>
    <property type="match status" value="1"/>
</dbReference>
<dbReference type="OrthoDB" id="9799825at2"/>
<dbReference type="PANTHER" id="PTHR30385">
    <property type="entry name" value="SIGMA FACTOR F FLAGELLAR"/>
    <property type="match status" value="1"/>
</dbReference>
<dbReference type="EMBL" id="WTYL01000005">
    <property type="protein sequence ID" value="MXP45673.1"/>
    <property type="molecule type" value="Genomic_DNA"/>
</dbReference>
<dbReference type="InterPro" id="IPR007630">
    <property type="entry name" value="RNA_pol_sigma70_r4"/>
</dbReference>
<feature type="domain" description="RNA polymerase sigma-70 region 4" evidence="6">
    <location>
        <begin position="185"/>
        <end position="233"/>
    </location>
</feature>
<gene>
    <name evidence="7" type="ORF">GRI65_14565</name>
</gene>
<dbReference type="InterPro" id="IPR013325">
    <property type="entry name" value="RNA_pol_sigma_r2"/>
</dbReference>
<evidence type="ECO:0000256" key="1">
    <source>
        <dbReference type="ARBA" id="ARBA00023015"/>
    </source>
</evidence>
<accession>A0A845B1R2</accession>
<protein>
    <submittedName>
        <fullName evidence="7">Sigma-70 family RNA polymerase sigma factor</fullName>
    </submittedName>
</protein>
<name>A0A845B1R2_9SPHN</name>